<protein>
    <submittedName>
        <fullName evidence="1">Uncharacterized protein</fullName>
    </submittedName>
</protein>
<proteinExistence type="predicted"/>
<gene>
    <name evidence="1" type="ORF">HELGO_WM37025</name>
</gene>
<reference evidence="1" key="1">
    <citation type="submission" date="2020-01" db="EMBL/GenBank/DDBJ databases">
        <authorList>
            <person name="Meier V. D."/>
            <person name="Meier V D."/>
        </authorList>
    </citation>
    <scope>NUCLEOTIDE SEQUENCE</scope>
    <source>
        <strain evidence="1">HLG_WM_MAG_06</strain>
    </source>
</reference>
<sequence length="34" mass="3915">MKLTIAVNERMKKIIEDSITPFEYLKNDSTSGLK</sequence>
<accession>A0A6S6S9M0</accession>
<evidence type="ECO:0000313" key="1">
    <source>
        <dbReference type="EMBL" id="CAA6804483.1"/>
    </source>
</evidence>
<organism evidence="1">
    <name type="scientific">uncultured Sulfurovum sp</name>
    <dbReference type="NCBI Taxonomy" id="269237"/>
    <lineage>
        <taxon>Bacteria</taxon>
        <taxon>Pseudomonadati</taxon>
        <taxon>Campylobacterota</taxon>
        <taxon>Epsilonproteobacteria</taxon>
        <taxon>Campylobacterales</taxon>
        <taxon>Sulfurovaceae</taxon>
        <taxon>Sulfurovum</taxon>
        <taxon>environmental samples</taxon>
    </lineage>
</organism>
<name>A0A6S6S9M0_9BACT</name>
<dbReference type="EMBL" id="CACVAP010000044">
    <property type="protein sequence ID" value="CAA6804483.1"/>
    <property type="molecule type" value="Genomic_DNA"/>
</dbReference>
<dbReference type="AlphaFoldDB" id="A0A6S6S9M0"/>